<feature type="signal peptide" evidence="1">
    <location>
        <begin position="1"/>
        <end position="22"/>
    </location>
</feature>
<accession>A0A1T0CH06</accession>
<evidence type="ECO:0000256" key="1">
    <source>
        <dbReference type="SAM" id="SignalP"/>
    </source>
</evidence>
<dbReference type="PROSITE" id="PS51257">
    <property type="entry name" value="PROKAR_LIPOPROTEIN"/>
    <property type="match status" value="1"/>
</dbReference>
<dbReference type="EMBL" id="MUYT01000004">
    <property type="protein sequence ID" value="OOS21559.1"/>
    <property type="molecule type" value="Genomic_DNA"/>
</dbReference>
<dbReference type="RefSeq" id="WP_078306518.1">
    <property type="nucleotide sequence ID" value="NZ_CP147511.1"/>
</dbReference>
<feature type="domain" description="DUF4377" evidence="2">
    <location>
        <begin position="55"/>
        <end position="124"/>
    </location>
</feature>
<reference evidence="3 4" key="1">
    <citation type="submission" date="2017-02" db="EMBL/GenBank/DDBJ databases">
        <title>Draft genome sequence of Moraxella lincolnii CCUG 9405T type strain.</title>
        <authorList>
            <person name="Salva-Serra F."/>
            <person name="Engstrom-Jakobsson H."/>
            <person name="Thorell K."/>
            <person name="Jaen-Luchoro D."/>
            <person name="Gonzales-Siles L."/>
            <person name="Karlsson R."/>
            <person name="Yazdan S."/>
            <person name="Boulund F."/>
            <person name="Johnning A."/>
            <person name="Engstrand L."/>
            <person name="Kristiansson E."/>
            <person name="Moore E."/>
        </authorList>
    </citation>
    <scope>NUCLEOTIDE SEQUENCE [LARGE SCALE GENOMIC DNA]</scope>
    <source>
        <strain evidence="3 4">CCUG 9405</strain>
    </source>
</reference>
<proteinExistence type="predicted"/>
<gene>
    <name evidence="3" type="ORF">B0682_02420</name>
</gene>
<dbReference type="AlphaFoldDB" id="A0A1T0CH06"/>
<evidence type="ECO:0000313" key="4">
    <source>
        <dbReference type="Proteomes" id="UP000191094"/>
    </source>
</evidence>
<dbReference type="Pfam" id="PF14302">
    <property type="entry name" value="DUF4377"/>
    <property type="match status" value="1"/>
</dbReference>
<keyword evidence="4" id="KW-1185">Reference proteome</keyword>
<protein>
    <recommendedName>
        <fullName evidence="2">DUF4377 domain-containing protein</fullName>
    </recommendedName>
</protein>
<sequence length="127" mass="13898">MKNLLHLSTLPAIGFCMSITLALSACQSNPFTHPPTPESRYVPDLVLGTAQTFSIASTRQACQSILPMQCLLATDANGQTFQIPYDGIEDFIPVQGVSYRINVRPLIDQNNGQAVGKWQLVEILAQH</sequence>
<dbReference type="OrthoDB" id="6658170at2"/>
<dbReference type="Proteomes" id="UP000191094">
    <property type="component" value="Unassembled WGS sequence"/>
</dbReference>
<feature type="chain" id="PRO_5012210705" description="DUF4377 domain-containing protein" evidence="1">
    <location>
        <begin position="23"/>
        <end position="127"/>
    </location>
</feature>
<dbReference type="STRING" id="90241.B0682_02420"/>
<organism evidence="3 4">
    <name type="scientific">Lwoffella lincolnii</name>
    <dbReference type="NCBI Taxonomy" id="90241"/>
    <lineage>
        <taxon>Bacteria</taxon>
        <taxon>Pseudomonadati</taxon>
        <taxon>Pseudomonadota</taxon>
        <taxon>Gammaproteobacteria</taxon>
        <taxon>Moraxellales</taxon>
        <taxon>Moraxellaceae</taxon>
        <taxon>Lwoffella</taxon>
    </lineage>
</organism>
<name>A0A1T0CH06_9GAMM</name>
<evidence type="ECO:0000313" key="3">
    <source>
        <dbReference type="EMBL" id="OOS21559.1"/>
    </source>
</evidence>
<comment type="caution">
    <text evidence="3">The sequence shown here is derived from an EMBL/GenBank/DDBJ whole genome shotgun (WGS) entry which is preliminary data.</text>
</comment>
<evidence type="ECO:0000259" key="2">
    <source>
        <dbReference type="Pfam" id="PF14302"/>
    </source>
</evidence>
<dbReference type="InterPro" id="IPR025485">
    <property type="entry name" value="DUF4377"/>
</dbReference>
<keyword evidence="1" id="KW-0732">Signal</keyword>